<gene>
    <name evidence="1" type="ORF">METZ01_LOCUS417868</name>
</gene>
<evidence type="ECO:0000313" key="1">
    <source>
        <dbReference type="EMBL" id="SVD65014.1"/>
    </source>
</evidence>
<proteinExistence type="predicted"/>
<sequence length="28" mass="2964">METACISTSGVKSSKSPNRFAKLICAFS</sequence>
<feature type="non-terminal residue" evidence="1">
    <location>
        <position position="28"/>
    </location>
</feature>
<protein>
    <submittedName>
        <fullName evidence="1">Uncharacterized protein</fullName>
    </submittedName>
</protein>
<dbReference type="AlphaFoldDB" id="A0A382X2C2"/>
<dbReference type="EMBL" id="UINC01164259">
    <property type="protein sequence ID" value="SVD65014.1"/>
    <property type="molecule type" value="Genomic_DNA"/>
</dbReference>
<organism evidence="1">
    <name type="scientific">marine metagenome</name>
    <dbReference type="NCBI Taxonomy" id="408172"/>
    <lineage>
        <taxon>unclassified sequences</taxon>
        <taxon>metagenomes</taxon>
        <taxon>ecological metagenomes</taxon>
    </lineage>
</organism>
<name>A0A382X2C2_9ZZZZ</name>
<accession>A0A382X2C2</accession>
<reference evidence="1" key="1">
    <citation type="submission" date="2018-05" db="EMBL/GenBank/DDBJ databases">
        <authorList>
            <person name="Lanie J.A."/>
            <person name="Ng W.-L."/>
            <person name="Kazmierczak K.M."/>
            <person name="Andrzejewski T.M."/>
            <person name="Davidsen T.M."/>
            <person name="Wayne K.J."/>
            <person name="Tettelin H."/>
            <person name="Glass J.I."/>
            <person name="Rusch D."/>
            <person name="Podicherti R."/>
            <person name="Tsui H.-C.T."/>
            <person name="Winkler M.E."/>
        </authorList>
    </citation>
    <scope>NUCLEOTIDE SEQUENCE</scope>
</reference>